<evidence type="ECO:0000256" key="12">
    <source>
        <dbReference type="SAM" id="Coils"/>
    </source>
</evidence>
<dbReference type="InterPro" id="IPR011047">
    <property type="entry name" value="Quinoprotein_ADH-like_sf"/>
</dbReference>
<keyword evidence="3 11" id="KW-0597">Phosphoprotein</keyword>
<dbReference type="GO" id="GO:0005524">
    <property type="term" value="F:ATP binding"/>
    <property type="evidence" value="ECO:0007669"/>
    <property type="project" value="UniProtKB-KW"/>
</dbReference>
<keyword evidence="7" id="KW-0067">ATP-binding</keyword>
<evidence type="ECO:0000256" key="11">
    <source>
        <dbReference type="PROSITE-ProRule" id="PRU00169"/>
    </source>
</evidence>
<feature type="domain" description="Histidine kinase" evidence="14">
    <location>
        <begin position="934"/>
        <end position="1156"/>
    </location>
</feature>
<dbReference type="Pfam" id="PF02518">
    <property type="entry name" value="HATPase_c"/>
    <property type="match status" value="1"/>
</dbReference>
<keyword evidence="8" id="KW-0902">Two-component regulatory system</keyword>
<dbReference type="InterPro" id="IPR001789">
    <property type="entry name" value="Sig_transdc_resp-reg_receiver"/>
</dbReference>
<dbReference type="SMART" id="SM00388">
    <property type="entry name" value="HisKA"/>
    <property type="match status" value="1"/>
</dbReference>
<dbReference type="InterPro" id="IPR015943">
    <property type="entry name" value="WD40/YVTN_repeat-like_dom_sf"/>
</dbReference>
<evidence type="ECO:0000256" key="10">
    <source>
        <dbReference type="ARBA" id="ARBA00068150"/>
    </source>
</evidence>
<evidence type="ECO:0000256" key="8">
    <source>
        <dbReference type="ARBA" id="ARBA00023012"/>
    </source>
</evidence>
<dbReference type="SMART" id="SM00387">
    <property type="entry name" value="HATPase_c"/>
    <property type="match status" value="1"/>
</dbReference>
<evidence type="ECO:0000256" key="3">
    <source>
        <dbReference type="ARBA" id="ARBA00022553"/>
    </source>
</evidence>
<gene>
    <name evidence="16" type="ORF">FSB76_29550</name>
</gene>
<dbReference type="FunFam" id="1.10.287.130:FF:000002">
    <property type="entry name" value="Two-component osmosensing histidine kinase"/>
    <property type="match status" value="1"/>
</dbReference>
<dbReference type="Gene3D" id="2.60.40.10">
    <property type="entry name" value="Immunoglobulins"/>
    <property type="match status" value="1"/>
</dbReference>
<feature type="modified residue" description="4-aspartylphosphate" evidence="11">
    <location>
        <position position="1367"/>
    </location>
</feature>
<dbReference type="PANTHER" id="PTHR45339">
    <property type="entry name" value="HYBRID SIGNAL TRANSDUCTION HISTIDINE KINASE J"/>
    <property type="match status" value="1"/>
</dbReference>
<dbReference type="FunFam" id="2.60.40.10:FF:000791">
    <property type="entry name" value="Two-component system sensor histidine kinase/response regulator"/>
    <property type="match status" value="1"/>
</dbReference>
<dbReference type="Pfam" id="PF07494">
    <property type="entry name" value="Reg_prop"/>
    <property type="match status" value="6"/>
</dbReference>
<dbReference type="CDD" id="cd00156">
    <property type="entry name" value="REC"/>
    <property type="match status" value="1"/>
</dbReference>
<keyword evidence="4" id="KW-0808">Transferase</keyword>
<dbReference type="OrthoDB" id="9809670at2"/>
<dbReference type="EMBL" id="CP042437">
    <property type="protein sequence ID" value="QEC79903.1"/>
    <property type="molecule type" value="Genomic_DNA"/>
</dbReference>
<feature type="transmembrane region" description="Helical" evidence="13">
    <location>
        <begin position="819"/>
        <end position="840"/>
    </location>
</feature>
<evidence type="ECO:0000256" key="5">
    <source>
        <dbReference type="ARBA" id="ARBA00022741"/>
    </source>
</evidence>
<evidence type="ECO:0000313" key="16">
    <source>
        <dbReference type="EMBL" id="QEC79903.1"/>
    </source>
</evidence>
<dbReference type="SUPFAM" id="SSF50998">
    <property type="entry name" value="Quinoprotein alcohol dehydrogenase-like"/>
    <property type="match status" value="1"/>
</dbReference>
<evidence type="ECO:0000256" key="9">
    <source>
        <dbReference type="ARBA" id="ARBA00064003"/>
    </source>
</evidence>
<comment type="subunit">
    <text evidence="9">At low DSF concentrations, interacts with RpfF.</text>
</comment>
<dbReference type="Gene3D" id="3.40.50.2300">
    <property type="match status" value="2"/>
</dbReference>
<dbReference type="SUPFAM" id="SSF47384">
    <property type="entry name" value="Homodimeric domain of signal transducing histidine kinase"/>
    <property type="match status" value="1"/>
</dbReference>
<dbReference type="GO" id="GO:0000155">
    <property type="term" value="F:phosphorelay sensor kinase activity"/>
    <property type="evidence" value="ECO:0007669"/>
    <property type="project" value="InterPro"/>
</dbReference>
<evidence type="ECO:0000256" key="7">
    <source>
        <dbReference type="ARBA" id="ARBA00022840"/>
    </source>
</evidence>
<dbReference type="InterPro" id="IPR011110">
    <property type="entry name" value="Reg_prop"/>
</dbReference>
<evidence type="ECO:0000259" key="15">
    <source>
        <dbReference type="PROSITE" id="PS50110"/>
    </source>
</evidence>
<keyword evidence="12" id="KW-0175">Coiled coil</keyword>
<dbReference type="CDD" id="cd16922">
    <property type="entry name" value="HATPase_EvgS-ArcB-TorS-like"/>
    <property type="match status" value="1"/>
</dbReference>
<dbReference type="SUPFAM" id="SSF52172">
    <property type="entry name" value="CheY-like"/>
    <property type="match status" value="2"/>
</dbReference>
<dbReference type="PROSITE" id="PS50109">
    <property type="entry name" value="HIS_KIN"/>
    <property type="match status" value="1"/>
</dbReference>
<keyword evidence="17" id="KW-1185">Reference proteome</keyword>
<dbReference type="CDD" id="cd00082">
    <property type="entry name" value="HisKA"/>
    <property type="match status" value="1"/>
</dbReference>
<reference evidence="16 17" key="1">
    <citation type="journal article" date="2013" name="J. Microbiol.">
        <title>Mucilaginibacter ginsenosidivorax sp. nov., with ginsenoside converting activity isolated from sediment.</title>
        <authorList>
            <person name="Kim J.K."/>
            <person name="Choi T.E."/>
            <person name="Liu Q.M."/>
            <person name="Park H.Y."/>
            <person name="Yi T.H."/>
            <person name="Yoon M.H."/>
            <person name="Kim S.C."/>
            <person name="Im W.T."/>
        </authorList>
    </citation>
    <scope>NUCLEOTIDE SEQUENCE [LARGE SCALE GENOMIC DNA]</scope>
    <source>
        <strain evidence="16 17">KHI28</strain>
    </source>
</reference>
<dbReference type="Pfam" id="PF00512">
    <property type="entry name" value="HisKA"/>
    <property type="match status" value="1"/>
</dbReference>
<evidence type="ECO:0000313" key="17">
    <source>
        <dbReference type="Proteomes" id="UP000321362"/>
    </source>
</evidence>
<keyword evidence="13" id="KW-0472">Membrane</keyword>
<keyword evidence="5" id="KW-0547">Nucleotide-binding</keyword>
<dbReference type="InterPro" id="IPR036097">
    <property type="entry name" value="HisK_dim/P_sf"/>
</dbReference>
<dbReference type="Gene3D" id="3.30.565.10">
    <property type="entry name" value="Histidine kinase-like ATPase, C-terminal domain"/>
    <property type="match status" value="1"/>
</dbReference>
<evidence type="ECO:0000256" key="4">
    <source>
        <dbReference type="ARBA" id="ARBA00022679"/>
    </source>
</evidence>
<feature type="coiled-coil region" evidence="12">
    <location>
        <begin position="837"/>
        <end position="927"/>
    </location>
</feature>
<dbReference type="RefSeq" id="WP_147059947.1">
    <property type="nucleotide sequence ID" value="NZ_CP042437.1"/>
</dbReference>
<evidence type="ECO:0000256" key="2">
    <source>
        <dbReference type="ARBA" id="ARBA00012438"/>
    </source>
</evidence>
<dbReference type="SUPFAM" id="SSF63829">
    <property type="entry name" value="Calcium-dependent phosphotriesterase"/>
    <property type="match status" value="1"/>
</dbReference>
<organism evidence="16 17">
    <name type="scientific">Mucilaginibacter ginsenosidivorax</name>
    <dbReference type="NCBI Taxonomy" id="862126"/>
    <lineage>
        <taxon>Bacteria</taxon>
        <taxon>Pseudomonadati</taxon>
        <taxon>Bacteroidota</taxon>
        <taxon>Sphingobacteriia</taxon>
        <taxon>Sphingobacteriales</taxon>
        <taxon>Sphingobacteriaceae</taxon>
        <taxon>Mucilaginibacter</taxon>
    </lineage>
</organism>
<dbReference type="InterPro" id="IPR003661">
    <property type="entry name" value="HisK_dim/P_dom"/>
</dbReference>
<dbReference type="KEGG" id="mgk:FSB76_29550"/>
<evidence type="ECO:0000256" key="1">
    <source>
        <dbReference type="ARBA" id="ARBA00000085"/>
    </source>
</evidence>
<dbReference type="Pfam" id="PF07495">
    <property type="entry name" value="Y_Y_Y"/>
    <property type="match status" value="1"/>
</dbReference>
<dbReference type="Pfam" id="PF00072">
    <property type="entry name" value="Response_reg"/>
    <property type="match status" value="2"/>
</dbReference>
<dbReference type="CDD" id="cd17546">
    <property type="entry name" value="REC_hyHK_CKI1_RcsC-like"/>
    <property type="match status" value="1"/>
</dbReference>
<accession>A0A5B8W813</accession>
<dbReference type="Gene3D" id="2.130.10.10">
    <property type="entry name" value="YVTN repeat-like/Quinoprotein amine dehydrogenase"/>
    <property type="match status" value="2"/>
</dbReference>
<comment type="catalytic activity">
    <reaction evidence="1">
        <text>ATP + protein L-histidine = ADP + protein N-phospho-L-histidine.</text>
        <dbReference type="EC" id="2.7.13.3"/>
    </reaction>
</comment>
<dbReference type="InterPro" id="IPR011006">
    <property type="entry name" value="CheY-like_superfamily"/>
</dbReference>
<feature type="domain" description="Response regulatory" evidence="15">
    <location>
        <begin position="1177"/>
        <end position="1290"/>
    </location>
</feature>
<keyword evidence="6" id="KW-0418">Kinase</keyword>
<keyword evidence="13" id="KW-0812">Transmembrane</keyword>
<feature type="modified residue" description="4-aspartylphosphate" evidence="11">
    <location>
        <position position="1227"/>
    </location>
</feature>
<dbReference type="Proteomes" id="UP000321362">
    <property type="component" value="Chromosome"/>
</dbReference>
<dbReference type="PROSITE" id="PS50110">
    <property type="entry name" value="RESPONSE_REGULATORY"/>
    <property type="match status" value="2"/>
</dbReference>
<dbReference type="InterPro" id="IPR005467">
    <property type="entry name" value="His_kinase_dom"/>
</dbReference>
<dbReference type="InterPro" id="IPR013783">
    <property type="entry name" value="Ig-like_fold"/>
</dbReference>
<protein>
    <recommendedName>
        <fullName evidence="10">Sensory/regulatory protein RpfC</fullName>
        <ecNumber evidence="2">2.7.13.3</ecNumber>
    </recommendedName>
</protein>
<feature type="domain" description="Response regulatory" evidence="15">
    <location>
        <begin position="1318"/>
        <end position="1434"/>
    </location>
</feature>
<dbReference type="PRINTS" id="PR00344">
    <property type="entry name" value="BCTRLSENSOR"/>
</dbReference>
<sequence length="1445" mass="162104">MRTPKSYVFLMSIRGLKYYLVFILIACSFEVLAQEHPMHFQHIGSKENLSELNINTMIQGKQGFIWVGTRDGLNRYDGNKFKVFRNDVNDKTSISNNYINHIAEDKDGSLWIATSGGLNKFDRNKNRFTRFLHNDKIPNTLASNFTVNIALDKSGNLWIATLKDGVDQYIVNQNKFIHYRNNKRDSTSLSDDNTRVTYVDSKGDVWIGTAYGGLNLFDAKTKSFTSFKHNEHDGGTISADRITSIFEDSSHRLWVGCGSGGLNLYDPATVTFRHFKNDPNNSNSLAYNSIQCIAEDSNQNLWIGTENGGLSIFNYEKGTFSNHLQDEVDNTSIASNSVDVVLKDNTGNMWVSGFATGISLYKKVTDNFKHYNHNSLANSISNNFVLSILEDKKANIWIGTDGGGLNQFDPKKGTFKAYRYNDADKTSISGNYVLALKEDYKNNLWIGTWGDGMSVMDLQTHKFKSYRNKPNDSTSLSGNNVYAVAVTPDNKIWCGTLGQGLDLFNPKTNGFIHYRHDPANPTSIGSDNINSLLADSKGNLWVGTNDGSLDLFEPETNSFKIYKYDVLKNSTGNNAALDLFEDHLGNIWICTYNGLTHFDTQTRQFSNYKAKDGLPNDYTYAIREDRNNNLWISTNNGISRFNPRTKQFRNFTVEDGLQSDEFKPHSAAISKDGTIYFGGINGFNMFDPEKISETSYDPPLILTDFQIFNKTVPVAQNDNDPSPLKEDISEAKSITLTHKQSVISLEFVSLDFGLASKKQYAYQLVGFDKTWNYVGNKNTATYTNLPAGTYTFKVKSRNGDGKWSRHELTLEIIVLPPFWLTWWFLSLTALFVFAIIYGLYKAKVNNIEKQKRLLEEQVSERTAEVLQQSQELKKQSEDLQVLNEELQSQSEELHALNEELLSQSEELEMHMAHEKEAREEADKANQAKSIFLATMSHEIRTPMNGVIGMASLLGETELNTEQREYTDTIISCGDSLVNVINDILDFSKIESGKMNMEQEDFDLRHCIEEVMDIFSPIASQQGLELVYQIDPALPQQVIGDSLRLKQVITNLTSNALKFTQKGEVFIKVFSSKTHPDGQIEIGFSIMDTGIGISEEKVSGLFNAFWQADSSTTRKYGGTGLGLVISQRLVKLMGGDIWVESVYGEGSVFVFTIKVAVSQKQSKYVPLVFDTADLEGKKVLVVDDNKTNRFILKTQLEQWGLITQTASSATEGLDLLVNNKDYNLIITDMEMPEMDGVGFAEAAKAKYPQLPIIMLSSIGDSSKVKYPGLFAAILTKPVKQNQLGKSVQAELRSVGSAPVAEPKAVKLLDSNFAAEFPLNILVAEDNQVNQKLISRMLSKLGYEFTMAENGLEVLKKLDEQEFNVILMDVQMPEMDGFEATRSIRESDRKLQPFIIAMTANAGPDDRDLCIAEGMDDYIAKPMKSEGLIAVLKAAHKMMAWVSKKVK</sequence>
<dbReference type="FunFam" id="3.30.565.10:FF:000010">
    <property type="entry name" value="Sensor histidine kinase RcsC"/>
    <property type="match status" value="1"/>
</dbReference>
<keyword evidence="13" id="KW-1133">Transmembrane helix</keyword>
<evidence type="ECO:0000256" key="13">
    <source>
        <dbReference type="SAM" id="Phobius"/>
    </source>
</evidence>
<dbReference type="PANTHER" id="PTHR45339:SF1">
    <property type="entry name" value="HYBRID SIGNAL TRANSDUCTION HISTIDINE KINASE J"/>
    <property type="match status" value="1"/>
</dbReference>
<evidence type="ECO:0000256" key="6">
    <source>
        <dbReference type="ARBA" id="ARBA00022777"/>
    </source>
</evidence>
<dbReference type="Gene3D" id="1.10.287.130">
    <property type="match status" value="1"/>
</dbReference>
<dbReference type="InterPro" id="IPR036890">
    <property type="entry name" value="HATPase_C_sf"/>
</dbReference>
<proteinExistence type="predicted"/>
<dbReference type="SUPFAM" id="SSF55874">
    <property type="entry name" value="ATPase domain of HSP90 chaperone/DNA topoisomerase II/histidine kinase"/>
    <property type="match status" value="1"/>
</dbReference>
<dbReference type="EC" id="2.7.13.3" evidence="2"/>
<name>A0A5B8W813_9SPHI</name>
<dbReference type="InterPro" id="IPR004358">
    <property type="entry name" value="Sig_transdc_His_kin-like_C"/>
</dbReference>
<evidence type="ECO:0000259" key="14">
    <source>
        <dbReference type="PROSITE" id="PS50109"/>
    </source>
</evidence>
<dbReference type="SMART" id="SM00448">
    <property type="entry name" value="REC"/>
    <property type="match status" value="2"/>
</dbReference>
<dbReference type="InterPro" id="IPR003594">
    <property type="entry name" value="HATPase_dom"/>
</dbReference>
<dbReference type="InterPro" id="IPR011123">
    <property type="entry name" value="Y_Y_Y"/>
</dbReference>